<organism evidence="2 3">
    <name type="scientific">Congzhengia minquanensis</name>
    <dbReference type="NCBI Taxonomy" id="2763657"/>
    <lineage>
        <taxon>Bacteria</taxon>
        <taxon>Bacillati</taxon>
        <taxon>Bacillota</taxon>
        <taxon>Clostridia</taxon>
        <taxon>Eubacteriales</taxon>
        <taxon>Oscillospiraceae</taxon>
        <taxon>Congzhengia</taxon>
    </lineage>
</organism>
<proteinExistence type="predicted"/>
<evidence type="ECO:0008006" key="4">
    <source>
        <dbReference type="Google" id="ProtNLM"/>
    </source>
</evidence>
<dbReference type="Gene3D" id="3.10.620.30">
    <property type="match status" value="1"/>
</dbReference>
<evidence type="ECO:0000313" key="2">
    <source>
        <dbReference type="EMBL" id="MBC8539495.1"/>
    </source>
</evidence>
<sequence>MRKKLLLLISILCVVFTVNQTFVFAQDPIEQNARIIFMEEKGIGQEVPAPDKAVIFETVNGLETNYDAMLSYLYQETLNTSDEIDLEQYTCTVDNFKKLVDDFIYQYPCSFIDKTKYYQYTYYIVGSTEYLKSISFSYLFTPADARKAKAKVDEKADEILSKLNNRMTDVEKLLIIHDEVVDNARYDTDSLNLETLPGKTFSIYGNLIEGLSVCQGYAESISYLLSQAGILHKSCISSRLKHIWNYVNADGLWYHLDATWDDPINIAIVGHDYFLTSDETQIALKNTDDFATYGLDAELPVCSSKQIESGYVFNGAQSKFSFQNGLFQTVQKVNEQGVKTNWNYTFGRLKKTAVSFAQTVVNPDKKTDNVTLRLKNNVGTIENPLFFIAYYDNLGKMTKVETCSAASVSGAGGLKVITISADIISLKEGYAKLFLWNGTTFSPYTSAAADITINN</sequence>
<comment type="caution">
    <text evidence="2">The sequence shown here is derived from an EMBL/GenBank/DDBJ whole genome shotgun (WGS) entry which is preliminary data.</text>
</comment>
<accession>A0A926HXW1</accession>
<dbReference type="AlphaFoldDB" id="A0A926HXW1"/>
<dbReference type="EMBL" id="JACRSU010000001">
    <property type="protein sequence ID" value="MBC8539495.1"/>
    <property type="molecule type" value="Genomic_DNA"/>
</dbReference>
<dbReference type="RefSeq" id="WP_249310630.1">
    <property type="nucleotide sequence ID" value="NZ_JACRSU010000001.1"/>
</dbReference>
<evidence type="ECO:0000313" key="3">
    <source>
        <dbReference type="Proteomes" id="UP000611762"/>
    </source>
</evidence>
<keyword evidence="3" id="KW-1185">Reference proteome</keyword>
<dbReference type="SUPFAM" id="SSF54001">
    <property type="entry name" value="Cysteine proteinases"/>
    <property type="match status" value="1"/>
</dbReference>
<feature type="chain" id="PRO_5037449521" description="Transglutaminase-like domain-containing protein" evidence="1">
    <location>
        <begin position="26"/>
        <end position="455"/>
    </location>
</feature>
<feature type="signal peptide" evidence="1">
    <location>
        <begin position="1"/>
        <end position="25"/>
    </location>
</feature>
<reference evidence="2" key="1">
    <citation type="submission" date="2020-08" db="EMBL/GenBank/DDBJ databases">
        <title>Genome public.</title>
        <authorList>
            <person name="Liu C."/>
            <person name="Sun Q."/>
        </authorList>
    </citation>
    <scope>NUCLEOTIDE SEQUENCE</scope>
    <source>
        <strain evidence="2">H8</strain>
    </source>
</reference>
<dbReference type="Proteomes" id="UP000611762">
    <property type="component" value="Unassembled WGS sequence"/>
</dbReference>
<keyword evidence="1" id="KW-0732">Signal</keyword>
<name>A0A926HXW1_9FIRM</name>
<evidence type="ECO:0000256" key="1">
    <source>
        <dbReference type="SAM" id="SignalP"/>
    </source>
</evidence>
<dbReference type="InterPro" id="IPR038765">
    <property type="entry name" value="Papain-like_cys_pep_sf"/>
</dbReference>
<protein>
    <recommendedName>
        <fullName evidence="4">Transglutaminase-like domain-containing protein</fullName>
    </recommendedName>
</protein>
<gene>
    <name evidence="2" type="ORF">H8698_00710</name>
</gene>